<name>A0A6J5N3E1_9CAUD</name>
<dbReference type="EMBL" id="LR796590">
    <property type="protein sequence ID" value="CAB4152521.1"/>
    <property type="molecule type" value="Genomic_DNA"/>
</dbReference>
<proteinExistence type="predicted"/>
<gene>
    <name evidence="1" type="ORF">UFOVP616_18</name>
</gene>
<organism evidence="1">
    <name type="scientific">uncultured Caudovirales phage</name>
    <dbReference type="NCBI Taxonomy" id="2100421"/>
    <lineage>
        <taxon>Viruses</taxon>
        <taxon>Duplodnaviria</taxon>
        <taxon>Heunggongvirae</taxon>
        <taxon>Uroviricota</taxon>
        <taxon>Caudoviricetes</taxon>
        <taxon>Peduoviridae</taxon>
        <taxon>Maltschvirus</taxon>
        <taxon>Maltschvirus maltsch</taxon>
    </lineage>
</organism>
<sequence>MALLGASSTALDIQTVTTGVSGTAPNRIVGWRLSGPVGAINDATSNIYAGAAITALYWSENGGTFPFYILTITGATNTGWTTLNIGGQDFLRTSATFGTSSWSWSTFDTITTQSFGVASTPVTCTFT</sequence>
<protein>
    <submittedName>
        <fullName evidence="1">Uncharacterized protein</fullName>
    </submittedName>
</protein>
<accession>A0A6J5N3E1</accession>
<reference evidence="1" key="1">
    <citation type="submission" date="2020-04" db="EMBL/GenBank/DDBJ databases">
        <authorList>
            <person name="Chiriac C."/>
            <person name="Salcher M."/>
            <person name="Ghai R."/>
            <person name="Kavagutti S V."/>
        </authorList>
    </citation>
    <scope>NUCLEOTIDE SEQUENCE</scope>
</reference>
<evidence type="ECO:0000313" key="1">
    <source>
        <dbReference type="EMBL" id="CAB4152521.1"/>
    </source>
</evidence>